<reference evidence="2 3" key="1">
    <citation type="submission" date="2024-01" db="EMBL/GenBank/DDBJ databases">
        <title>A telomere-to-telomere, gap-free genome of sweet tea (Lithocarpus litseifolius).</title>
        <authorList>
            <person name="Zhou J."/>
        </authorList>
    </citation>
    <scope>NUCLEOTIDE SEQUENCE [LARGE SCALE GENOMIC DNA]</scope>
    <source>
        <strain evidence="2">Zhou-2022a</strain>
        <tissue evidence="2">Leaf</tissue>
    </source>
</reference>
<evidence type="ECO:0000313" key="3">
    <source>
        <dbReference type="Proteomes" id="UP001459277"/>
    </source>
</evidence>
<name>A0AAW2CTV1_9ROSI</name>
<protein>
    <recommendedName>
        <fullName evidence="1">Reverse transcriptase domain-containing protein</fullName>
    </recommendedName>
</protein>
<dbReference type="InterPro" id="IPR052343">
    <property type="entry name" value="Retrotransposon-Effector_Assoc"/>
</dbReference>
<accession>A0AAW2CTV1</accession>
<evidence type="ECO:0000259" key="1">
    <source>
        <dbReference type="Pfam" id="PF00078"/>
    </source>
</evidence>
<dbReference type="EMBL" id="JAZDWU010000005">
    <property type="protein sequence ID" value="KAL0001717.1"/>
    <property type="molecule type" value="Genomic_DNA"/>
</dbReference>
<sequence length="391" mass="44761">MLTCWVTRFIEIKCKWCKKPEGASPAATPMQLSLPHSAAVAAPGDAVSAATLVQHSMPPNAVACESELPRHALDQASFKFQVSRRTVMGGRGMKLGKRMKWVYERTGLSSPASDWVTFLVDFSSELFADVGPRRFLWWAWNSLLWSALVGWSWATFGRSKNKIQEKYRILEELTRGNTTRHLEEIRRVKEEINTILYHDEIHWRQRYRSIWLQARDKNTKFFHQRASQRRRKNNISSIFDRDGVWLIADNTIVAFEVLHGMRNKRSGKKGQMAVKLDISKAYDKVEWGFLRQVMQKLGFDEKWVHSAMEMVCTALYSILINGEPKGFVQPSRGIKQGDSLSPYMFLLCAECLSRMIRKAVENRELHGVLSSLNGVCISHLLPVPNGHLGPL</sequence>
<dbReference type="Pfam" id="PF00078">
    <property type="entry name" value="RVT_1"/>
    <property type="match status" value="1"/>
</dbReference>
<keyword evidence="3" id="KW-1185">Reference proteome</keyword>
<proteinExistence type="predicted"/>
<dbReference type="AlphaFoldDB" id="A0AAW2CTV1"/>
<organism evidence="2 3">
    <name type="scientific">Lithocarpus litseifolius</name>
    <dbReference type="NCBI Taxonomy" id="425828"/>
    <lineage>
        <taxon>Eukaryota</taxon>
        <taxon>Viridiplantae</taxon>
        <taxon>Streptophyta</taxon>
        <taxon>Embryophyta</taxon>
        <taxon>Tracheophyta</taxon>
        <taxon>Spermatophyta</taxon>
        <taxon>Magnoliopsida</taxon>
        <taxon>eudicotyledons</taxon>
        <taxon>Gunneridae</taxon>
        <taxon>Pentapetalae</taxon>
        <taxon>rosids</taxon>
        <taxon>fabids</taxon>
        <taxon>Fagales</taxon>
        <taxon>Fagaceae</taxon>
        <taxon>Lithocarpus</taxon>
    </lineage>
</organism>
<evidence type="ECO:0000313" key="2">
    <source>
        <dbReference type="EMBL" id="KAL0001717.1"/>
    </source>
</evidence>
<dbReference type="PANTHER" id="PTHR46890">
    <property type="entry name" value="NON-LTR RETROLELEMENT REVERSE TRANSCRIPTASE-LIKE PROTEIN-RELATED"/>
    <property type="match status" value="1"/>
</dbReference>
<dbReference type="PANTHER" id="PTHR46890:SF48">
    <property type="entry name" value="RNA-DIRECTED DNA POLYMERASE"/>
    <property type="match status" value="1"/>
</dbReference>
<feature type="domain" description="Reverse transcriptase" evidence="1">
    <location>
        <begin position="259"/>
        <end position="360"/>
    </location>
</feature>
<comment type="caution">
    <text evidence="2">The sequence shown here is derived from an EMBL/GenBank/DDBJ whole genome shotgun (WGS) entry which is preliminary data.</text>
</comment>
<gene>
    <name evidence="2" type="ORF">SO802_015498</name>
</gene>
<dbReference type="InterPro" id="IPR000477">
    <property type="entry name" value="RT_dom"/>
</dbReference>
<dbReference type="SUPFAM" id="SSF56672">
    <property type="entry name" value="DNA/RNA polymerases"/>
    <property type="match status" value="1"/>
</dbReference>
<dbReference type="InterPro" id="IPR043502">
    <property type="entry name" value="DNA/RNA_pol_sf"/>
</dbReference>
<dbReference type="Proteomes" id="UP001459277">
    <property type="component" value="Unassembled WGS sequence"/>
</dbReference>